<feature type="chain" id="PRO_5043463713" description="Peptidase A2 domain-containing protein" evidence="2">
    <location>
        <begin position="27"/>
        <end position="634"/>
    </location>
</feature>
<dbReference type="PANTHER" id="PTHR33240">
    <property type="entry name" value="OS08G0508500 PROTEIN"/>
    <property type="match status" value="1"/>
</dbReference>
<accession>A0AAW1KWB1</accession>
<dbReference type="AlphaFoldDB" id="A0AAW1KWB1"/>
<evidence type="ECO:0000313" key="3">
    <source>
        <dbReference type="EMBL" id="KAK9723619.1"/>
    </source>
</evidence>
<evidence type="ECO:0000313" key="4">
    <source>
        <dbReference type="Proteomes" id="UP001443914"/>
    </source>
</evidence>
<dbReference type="InterPro" id="IPR021109">
    <property type="entry name" value="Peptidase_aspartic_dom_sf"/>
</dbReference>
<gene>
    <name evidence="3" type="ORF">RND81_05G012900</name>
</gene>
<keyword evidence="2" id="KW-0732">Signal</keyword>
<reference evidence="3" key="1">
    <citation type="submission" date="2024-03" db="EMBL/GenBank/DDBJ databases">
        <title>WGS assembly of Saponaria officinalis var. Norfolk2.</title>
        <authorList>
            <person name="Jenkins J."/>
            <person name="Shu S."/>
            <person name="Grimwood J."/>
            <person name="Barry K."/>
            <person name="Goodstein D."/>
            <person name="Schmutz J."/>
            <person name="Leebens-Mack J."/>
            <person name="Osbourn A."/>
        </authorList>
    </citation>
    <scope>NUCLEOTIDE SEQUENCE [LARGE SCALE GENOMIC DNA]</scope>
    <source>
        <strain evidence="3">JIC</strain>
    </source>
</reference>
<organism evidence="3 4">
    <name type="scientific">Saponaria officinalis</name>
    <name type="common">Common soapwort</name>
    <name type="synonym">Lychnis saponaria</name>
    <dbReference type="NCBI Taxonomy" id="3572"/>
    <lineage>
        <taxon>Eukaryota</taxon>
        <taxon>Viridiplantae</taxon>
        <taxon>Streptophyta</taxon>
        <taxon>Embryophyta</taxon>
        <taxon>Tracheophyta</taxon>
        <taxon>Spermatophyta</taxon>
        <taxon>Magnoliopsida</taxon>
        <taxon>eudicotyledons</taxon>
        <taxon>Gunneridae</taxon>
        <taxon>Pentapetalae</taxon>
        <taxon>Caryophyllales</taxon>
        <taxon>Caryophyllaceae</taxon>
        <taxon>Caryophylleae</taxon>
        <taxon>Saponaria</taxon>
    </lineage>
</organism>
<keyword evidence="4" id="KW-1185">Reference proteome</keyword>
<evidence type="ECO:0008006" key="5">
    <source>
        <dbReference type="Google" id="ProtNLM"/>
    </source>
</evidence>
<dbReference type="SUPFAM" id="SSF50630">
    <property type="entry name" value="Acid proteases"/>
    <property type="match status" value="1"/>
</dbReference>
<dbReference type="CDD" id="cd00303">
    <property type="entry name" value="retropepsin_like"/>
    <property type="match status" value="1"/>
</dbReference>
<protein>
    <recommendedName>
        <fullName evidence="5">Peptidase A2 domain-containing protein</fullName>
    </recommendedName>
</protein>
<dbReference type="Gene3D" id="2.40.70.10">
    <property type="entry name" value="Acid Proteases"/>
    <property type="match status" value="1"/>
</dbReference>
<name>A0AAW1KWB1_SAPOF</name>
<dbReference type="PANTHER" id="PTHR33240:SF15">
    <property type="entry name" value="GAG-PRO-LIKE PROTEIN"/>
    <property type="match status" value="1"/>
</dbReference>
<feature type="signal peptide" evidence="2">
    <location>
        <begin position="1"/>
        <end position="26"/>
    </location>
</feature>
<feature type="compositionally biased region" description="Basic and acidic residues" evidence="1">
    <location>
        <begin position="288"/>
        <end position="307"/>
    </location>
</feature>
<evidence type="ECO:0000256" key="1">
    <source>
        <dbReference type="SAM" id="MobiDB-lite"/>
    </source>
</evidence>
<proteinExistence type="predicted"/>
<comment type="caution">
    <text evidence="3">The sequence shown here is derived from an EMBL/GenBank/DDBJ whole genome shotgun (WGS) entry which is preliminary data.</text>
</comment>
<evidence type="ECO:0000256" key="2">
    <source>
        <dbReference type="SAM" id="SignalP"/>
    </source>
</evidence>
<dbReference type="Proteomes" id="UP001443914">
    <property type="component" value="Unassembled WGS sequence"/>
</dbReference>
<dbReference type="EMBL" id="JBDFQZ010000005">
    <property type="protein sequence ID" value="KAK9723619.1"/>
    <property type="molecule type" value="Genomic_DNA"/>
</dbReference>
<feature type="region of interest" description="Disordered" evidence="1">
    <location>
        <begin position="280"/>
        <end position="307"/>
    </location>
</feature>
<sequence>MHLWTLGYSIVLVSFKFYLRLGVCYDEDIPEEVAQRLFDRMLELRMLIFPKVEGIDLKGVCRWHMNEMHSTEQCQTFRAFVAKQIHRHRLILTGEEARVMHLQTTEDVASAIFGKAQEGESSKSYKEALKEEPQYPRLVQSMKHLRKGMCFGCADLLHFELIRMQAIPNDPGWVPAHQRRFTCFTKRGRKVELTGMNRGLRGSRNSGPLRRPLEPASAKAVNQSKTQQKKIAKQVAMAARSRFDQKLQQEVMIADMRVKEQKHQDKGKELVEEGQAPVPYDKNTLKIPESDPKCKGKTESSESKELNECTDALGKLNDIDEGDYEDDMEGVSGDDLDLIVTDEELKDPDIQFGSLDKETLECMVATLPEEFSAQSTLVKGFSQPSGMLECFSISKPARSAGKDRELTDTEKDVLVKALFTRRGVDNRHSKALYLKVRLKGKTVSKVLVDNGATSNIVPIIILQLIGKTEDDITPGKVTVVGFAGTPEFCEGTIMLTVKVGSCTLTMPFYVVRGITSYNALLGRSWLHRTYCIPSSLHQLLVMWNGRRYEIIYADMPSVEINFSVVHDRCSKGSATLRIEESDMPRGGDTNKGSKSLLENLKIEELIEIEDLEVEELTPGAKEDAVELSLLPFRC</sequence>
<feature type="region of interest" description="Disordered" evidence="1">
    <location>
        <begin position="197"/>
        <end position="226"/>
    </location>
</feature>